<proteinExistence type="predicted"/>
<evidence type="ECO:0000313" key="1">
    <source>
        <dbReference type="EMBL" id="DAA04370.1"/>
    </source>
</evidence>
<sequence length="74" mass="7946">MNIRPERPEEATNPEILGGNMTQFELKFWPRSSGCFPASHGICGSLAGCLSASVYLYLFLPELLTAGTVRGQGG</sequence>
<protein>
    <submittedName>
        <fullName evidence="1">HDC15892</fullName>
    </submittedName>
</protein>
<name>Q6IJ51_DROME</name>
<dbReference type="EMBL" id="BK002865">
    <property type="protein sequence ID" value="DAA04370.1"/>
    <property type="molecule type" value="Genomic_DNA"/>
</dbReference>
<gene>
    <name evidence="1" type="ORF">HDC15892</name>
</gene>
<accession>Q6IJ51</accession>
<reference evidence="1" key="1">
    <citation type="journal article" date="2003" name="Genome Biol.">
        <title>An integrated gene annotation and transcriptional profiling approach towards the full gene content of the Drosophila genome.</title>
        <authorList>
            <person name="Hild M."/>
            <person name="Beckmann B."/>
            <person name="Haas S.A."/>
            <person name="Koch B."/>
            <person name="Solovyev V."/>
            <person name="Busold C."/>
            <person name="Fellenberg K."/>
            <person name="Boutros M."/>
            <person name="Vingron M."/>
            <person name="Sauer F."/>
            <person name="Hoheisel J.D."/>
            <person name="Paro R."/>
        </authorList>
    </citation>
    <scope>NUCLEOTIDE SEQUENCE</scope>
</reference>
<dbReference type="AlphaFoldDB" id="Q6IJ51"/>
<organism evidence="1">
    <name type="scientific">Drosophila melanogaster</name>
    <name type="common">Fruit fly</name>
    <dbReference type="NCBI Taxonomy" id="7227"/>
    <lineage>
        <taxon>Eukaryota</taxon>
        <taxon>Metazoa</taxon>
        <taxon>Ecdysozoa</taxon>
        <taxon>Arthropoda</taxon>
        <taxon>Hexapoda</taxon>
        <taxon>Insecta</taxon>
        <taxon>Pterygota</taxon>
        <taxon>Neoptera</taxon>
        <taxon>Endopterygota</taxon>
        <taxon>Diptera</taxon>
        <taxon>Brachycera</taxon>
        <taxon>Muscomorpha</taxon>
        <taxon>Ephydroidea</taxon>
        <taxon>Drosophilidae</taxon>
        <taxon>Drosophila</taxon>
        <taxon>Sophophora</taxon>
    </lineage>
</organism>